<evidence type="ECO:0000313" key="3">
    <source>
        <dbReference type="Proteomes" id="UP000621859"/>
    </source>
</evidence>
<dbReference type="EMBL" id="BMLY01000002">
    <property type="protein sequence ID" value="GGP25531.1"/>
    <property type="molecule type" value="Genomic_DNA"/>
</dbReference>
<comment type="caution">
    <text evidence="2">The sequence shown here is derived from an EMBL/GenBank/DDBJ whole genome shotgun (WGS) entry which is preliminary data.</text>
</comment>
<feature type="transmembrane region" description="Helical" evidence="1">
    <location>
        <begin position="405"/>
        <end position="422"/>
    </location>
</feature>
<keyword evidence="1" id="KW-1133">Transmembrane helix</keyword>
<feature type="transmembrane region" description="Helical" evidence="1">
    <location>
        <begin position="184"/>
        <end position="207"/>
    </location>
</feature>
<evidence type="ECO:0000313" key="2">
    <source>
        <dbReference type="EMBL" id="GGP25531.1"/>
    </source>
</evidence>
<sequence length="648" mass="72131">MNMTVEVPTLSGTHASLPQDPEHFLQSNAKAVFVLLLAVWLCCHPWFGFWHDGMLYLGQALHRANPSHFAGDPFFMYGSQDNYTLFTGFYAQLIKVIGLASAGRYLMLLAHVAWFSAFYMFCRVATRSYLATMAACLTAVALPPFYGGIGIFSYAEPFLTARSAAEPLVLLALALLVQGRQLPALVALVAALPLHPLVAFSGLTVWFAHVVAFPQTRRIRWIVLALAVIGLAAALGLAFAHVKPFDSLLLTYNPTWWLFVSNFNGQVLISLWTQGDLVRLGSLMALYLASTRIVTDQGARRLLACLMGVTVLSLAVSLILGDWLHNIFILSIQIWRILSPVQALMPGLLVGLLISRREHIAGNLQAAIVLALLALLMQDHMYSVLLLISGTLLIFSKPLKIRPALQPYLAVGLCLAILLALLNEALKMSSFVLNHFYSTSYHLLYPHLVSVGIATLVVAVGLRLRSANSVIVMALVCLLCAVVTWDRRSDSETFFENTQGQNPFEKIVRPDESIYWNTFRPMPWMVFNRSSYVNGMQASAILFNENFAHEYAMRFNLVESKYLDKKCTPYLFGTGQCEDGPTNLTPDLCAFDDRLRWIVSEFKNPAVPVTATWNFTVENVPGHMYLYDCVALRKLSPEQQPQTGQEKK</sequence>
<feature type="transmembrane region" description="Helical" evidence="1">
    <location>
        <begin position="129"/>
        <end position="152"/>
    </location>
</feature>
<feature type="transmembrane region" description="Helical" evidence="1">
    <location>
        <begin position="302"/>
        <end position="321"/>
    </location>
</feature>
<reference evidence="3" key="1">
    <citation type="journal article" date="2019" name="Int. J. Syst. Evol. Microbiol.">
        <title>The Global Catalogue of Microorganisms (GCM) 10K type strain sequencing project: providing services to taxonomists for standard genome sequencing and annotation.</title>
        <authorList>
            <consortium name="The Broad Institute Genomics Platform"/>
            <consortium name="The Broad Institute Genome Sequencing Center for Infectious Disease"/>
            <person name="Wu L."/>
            <person name="Ma J."/>
        </authorList>
    </citation>
    <scope>NUCLEOTIDE SEQUENCE [LARGE SCALE GENOMIC DNA]</scope>
    <source>
        <strain evidence="3">CGMCC 1.8860</strain>
    </source>
</reference>
<feature type="transmembrane region" description="Helical" evidence="1">
    <location>
        <begin position="105"/>
        <end position="122"/>
    </location>
</feature>
<name>A0ABQ2PJN2_9NEIS</name>
<feature type="transmembrane region" description="Helical" evidence="1">
    <location>
        <begin position="278"/>
        <end position="295"/>
    </location>
</feature>
<dbReference type="RefSeq" id="WP_188690825.1">
    <property type="nucleotide sequence ID" value="NZ_BMLY01000002.1"/>
</dbReference>
<proteinExistence type="predicted"/>
<keyword evidence="1" id="KW-0812">Transmembrane</keyword>
<feature type="transmembrane region" description="Helical" evidence="1">
    <location>
        <begin position="31"/>
        <end position="49"/>
    </location>
</feature>
<evidence type="ECO:0000256" key="1">
    <source>
        <dbReference type="SAM" id="Phobius"/>
    </source>
</evidence>
<accession>A0ABQ2PJN2</accession>
<keyword evidence="1" id="KW-0472">Membrane</keyword>
<protein>
    <submittedName>
        <fullName evidence="2">Uncharacterized protein</fullName>
    </submittedName>
</protein>
<organism evidence="2 3">
    <name type="scientific">Silvimonas amylolytica</name>
    <dbReference type="NCBI Taxonomy" id="449663"/>
    <lineage>
        <taxon>Bacteria</taxon>
        <taxon>Pseudomonadati</taxon>
        <taxon>Pseudomonadota</taxon>
        <taxon>Betaproteobacteria</taxon>
        <taxon>Neisseriales</taxon>
        <taxon>Chitinibacteraceae</taxon>
        <taxon>Silvimonas</taxon>
    </lineage>
</organism>
<feature type="transmembrane region" description="Helical" evidence="1">
    <location>
        <begin position="219"/>
        <end position="242"/>
    </location>
</feature>
<dbReference type="Proteomes" id="UP000621859">
    <property type="component" value="Unassembled WGS sequence"/>
</dbReference>
<feature type="transmembrane region" description="Helical" evidence="1">
    <location>
        <begin position="468"/>
        <end position="485"/>
    </location>
</feature>
<feature type="transmembrane region" description="Helical" evidence="1">
    <location>
        <begin position="366"/>
        <end position="393"/>
    </location>
</feature>
<feature type="transmembrane region" description="Helical" evidence="1">
    <location>
        <begin position="443"/>
        <end position="462"/>
    </location>
</feature>
<feature type="transmembrane region" description="Helical" evidence="1">
    <location>
        <begin position="327"/>
        <end position="354"/>
    </location>
</feature>
<keyword evidence="3" id="KW-1185">Reference proteome</keyword>
<gene>
    <name evidence="2" type="ORF">GCM10010971_13500</name>
</gene>